<evidence type="ECO:0000313" key="2">
    <source>
        <dbReference type="EMBL" id="MDB6179267.1"/>
    </source>
</evidence>
<feature type="non-terminal residue" evidence="2">
    <location>
        <position position="1"/>
    </location>
</feature>
<keyword evidence="3" id="KW-1185">Reference proteome</keyword>
<dbReference type="Proteomes" id="UP001165641">
    <property type="component" value="Unassembled WGS sequence"/>
</dbReference>
<organism evidence="2 3">
    <name type="scientific">Paracoccus onchidii</name>
    <dbReference type="NCBI Taxonomy" id="3017813"/>
    <lineage>
        <taxon>Bacteria</taxon>
        <taxon>Pseudomonadati</taxon>
        <taxon>Pseudomonadota</taxon>
        <taxon>Alphaproteobacteria</taxon>
        <taxon>Rhodobacterales</taxon>
        <taxon>Paracoccaceae</taxon>
        <taxon>Paracoccus</taxon>
    </lineage>
</organism>
<comment type="caution">
    <text evidence="2">The sequence shown here is derived from an EMBL/GenBank/DDBJ whole genome shotgun (WGS) entry which is preliminary data.</text>
</comment>
<sequence length="101" mass="11839">IFENSALWPWMRGATSHNSVPRENCHQPLFPDRQVNFTVPEELTQGDQPDRHDLTRDRRHVVHAEESRADEEKHQTQRHGNEYDVLFAKQSSKIRHGTTSL</sequence>
<feature type="region of interest" description="Disordered" evidence="1">
    <location>
        <begin position="62"/>
        <end position="101"/>
    </location>
</feature>
<protein>
    <submittedName>
        <fullName evidence="2">Uncharacterized protein</fullName>
    </submittedName>
</protein>
<dbReference type="EMBL" id="JAQBIE010000030">
    <property type="protein sequence ID" value="MDB6179267.1"/>
    <property type="molecule type" value="Genomic_DNA"/>
</dbReference>
<feature type="compositionally biased region" description="Basic and acidic residues" evidence="1">
    <location>
        <begin position="62"/>
        <end position="82"/>
    </location>
</feature>
<gene>
    <name evidence="2" type="ORF">PAF17_17385</name>
</gene>
<evidence type="ECO:0000256" key="1">
    <source>
        <dbReference type="SAM" id="MobiDB-lite"/>
    </source>
</evidence>
<accession>A0ABT4ZJN2</accession>
<dbReference type="RefSeq" id="WP_271890369.1">
    <property type="nucleotide sequence ID" value="NZ_JAQBIE010000030.1"/>
</dbReference>
<proteinExistence type="predicted"/>
<reference evidence="2" key="1">
    <citation type="submission" date="2022-12" db="EMBL/GenBank/DDBJ databases">
        <title>Paracoccus onchidii sp. nov., isolated from a marine invertebrate from the South China Sea.</title>
        <authorList>
            <person name="Xu S."/>
            <person name="Liu Z."/>
            <person name="Xu Y."/>
        </authorList>
    </citation>
    <scope>NUCLEOTIDE SEQUENCE</scope>
    <source>
        <strain evidence="2">Z330</strain>
    </source>
</reference>
<feature type="compositionally biased region" description="Basic residues" evidence="1">
    <location>
        <begin position="92"/>
        <end position="101"/>
    </location>
</feature>
<evidence type="ECO:0000313" key="3">
    <source>
        <dbReference type="Proteomes" id="UP001165641"/>
    </source>
</evidence>
<name>A0ABT4ZJN2_9RHOB</name>